<reference evidence="2" key="2">
    <citation type="journal article" date="2021" name="Syst. Appl. Microbiol.">
        <title>Roseomonas hellenica sp. nov., isolated from roots of wild-growing Alkanna tinctoria.</title>
        <authorList>
            <person name="Rat A."/>
            <person name="Naranjo H.D."/>
            <person name="Lebbe L."/>
            <person name="Cnockaert M."/>
            <person name="Krigas N."/>
            <person name="Grigoriadou K."/>
            <person name="Maloupa E."/>
            <person name="Willems A."/>
        </authorList>
    </citation>
    <scope>NUCLEOTIDE SEQUENCE</scope>
    <source>
        <strain evidence="2">LMG 31228</strain>
    </source>
</reference>
<reference evidence="2" key="1">
    <citation type="submission" date="2020-01" db="EMBL/GenBank/DDBJ databases">
        <authorList>
            <person name="Rat A."/>
        </authorList>
    </citation>
    <scope>NUCLEOTIDE SEQUENCE</scope>
    <source>
        <strain evidence="2">LMG 31228</strain>
    </source>
</reference>
<dbReference type="Proteomes" id="UP001138709">
    <property type="component" value="Unassembled WGS sequence"/>
</dbReference>
<proteinExistence type="predicted"/>
<dbReference type="AlphaFoldDB" id="A0A9X9XJJ7"/>
<evidence type="ECO:0000256" key="1">
    <source>
        <dbReference type="SAM" id="MobiDB-lite"/>
    </source>
</evidence>
<protein>
    <submittedName>
        <fullName evidence="2">Uncharacterized protein</fullName>
    </submittedName>
</protein>
<comment type="caution">
    <text evidence="2">The sequence shown here is derived from an EMBL/GenBank/DDBJ whole genome shotgun (WGS) entry which is preliminary data.</text>
</comment>
<dbReference type="EMBL" id="JAAEDL010000045">
    <property type="protein sequence ID" value="MBR0683883.1"/>
    <property type="molecule type" value="Genomic_DNA"/>
</dbReference>
<sequence length="168" mass="18304">MATNIAAERRLLGDDFAIVAPSHYPALADLGAEEALALARQLREQRNRLRGMAHANRRARRGKAEPRATAPSDAALMRRKQVFAAALKRVNARLDTLHGEARRARRTEALRDALARKRAAKVHHPGGGASAEAGMRVKANSKRRTRIDPRQVGSVSQAGKAAQARRDG</sequence>
<feature type="region of interest" description="Disordered" evidence="1">
    <location>
        <begin position="117"/>
        <end position="168"/>
    </location>
</feature>
<feature type="region of interest" description="Disordered" evidence="1">
    <location>
        <begin position="53"/>
        <end position="73"/>
    </location>
</feature>
<dbReference type="RefSeq" id="WP_211849493.1">
    <property type="nucleotide sequence ID" value="NZ_JAAEDL010000045.1"/>
</dbReference>
<keyword evidence="3" id="KW-1185">Reference proteome</keyword>
<accession>A0A9X9XJJ7</accession>
<organism evidence="2 3">
    <name type="scientific">Neoroseomonas eburnea</name>
    <dbReference type="NCBI Taxonomy" id="1346889"/>
    <lineage>
        <taxon>Bacteria</taxon>
        <taxon>Pseudomonadati</taxon>
        <taxon>Pseudomonadota</taxon>
        <taxon>Alphaproteobacteria</taxon>
        <taxon>Acetobacterales</taxon>
        <taxon>Acetobacteraceae</taxon>
        <taxon>Neoroseomonas</taxon>
    </lineage>
</organism>
<evidence type="ECO:0000313" key="2">
    <source>
        <dbReference type="EMBL" id="MBR0683883.1"/>
    </source>
</evidence>
<evidence type="ECO:0000313" key="3">
    <source>
        <dbReference type="Proteomes" id="UP001138709"/>
    </source>
</evidence>
<gene>
    <name evidence="2" type="ORF">GXW74_25650</name>
</gene>
<name>A0A9X9XJJ7_9PROT</name>